<name>A0A913YR56_EXADI</name>
<evidence type="ECO:0008006" key="4">
    <source>
        <dbReference type="Google" id="ProtNLM"/>
    </source>
</evidence>
<dbReference type="GeneID" id="114575928"/>
<protein>
    <recommendedName>
        <fullName evidence="4">Myb-like domain-containing protein</fullName>
    </recommendedName>
</protein>
<evidence type="ECO:0000256" key="1">
    <source>
        <dbReference type="SAM" id="MobiDB-lite"/>
    </source>
</evidence>
<sequence length="219" mass="25666">MATSSKKSVMNWSEEKDIVLMRQMVGTGIFEFRAGSKERGKTWLEIAESLNTDERFGGALTARGARDRFTLISRRQKSKNLAQIKSTGGGGEERTEFDILIEDLIELNEEAEKKAQDQTDNQKEKEKQDKEKGLDMRQKAMETMGQTRKRTSEDKDDVFERMKRRRSRSETVTWLDKKAEQDTEWRKLLVEESKREIGIWQGKTRGKSWKFRENSWKCK</sequence>
<dbReference type="OMA" id="METMGQT"/>
<dbReference type="OrthoDB" id="5989387at2759"/>
<dbReference type="AlphaFoldDB" id="A0A913YR56"/>
<dbReference type="KEGG" id="epa:114575928"/>
<organism evidence="2 3">
    <name type="scientific">Exaiptasia diaphana</name>
    <name type="common">Tropical sea anemone</name>
    <name type="synonym">Aiptasia pulchella</name>
    <dbReference type="NCBI Taxonomy" id="2652724"/>
    <lineage>
        <taxon>Eukaryota</taxon>
        <taxon>Metazoa</taxon>
        <taxon>Cnidaria</taxon>
        <taxon>Anthozoa</taxon>
        <taxon>Hexacorallia</taxon>
        <taxon>Actiniaria</taxon>
        <taxon>Aiptasiidae</taxon>
        <taxon>Exaiptasia</taxon>
    </lineage>
</organism>
<feature type="compositionally biased region" description="Basic and acidic residues" evidence="1">
    <location>
        <begin position="112"/>
        <end position="140"/>
    </location>
</feature>
<keyword evidence="3" id="KW-1185">Reference proteome</keyword>
<evidence type="ECO:0000313" key="2">
    <source>
        <dbReference type="EnsemblMetazoa" id="XP_028517528.1"/>
    </source>
</evidence>
<proteinExistence type="predicted"/>
<accession>A0A913YR56</accession>
<dbReference type="Proteomes" id="UP000887567">
    <property type="component" value="Unplaced"/>
</dbReference>
<evidence type="ECO:0000313" key="3">
    <source>
        <dbReference type="Proteomes" id="UP000887567"/>
    </source>
</evidence>
<dbReference type="RefSeq" id="XP_028517528.1">
    <property type="nucleotide sequence ID" value="XM_028661727.1"/>
</dbReference>
<feature type="compositionally biased region" description="Basic and acidic residues" evidence="1">
    <location>
        <begin position="150"/>
        <end position="161"/>
    </location>
</feature>
<feature type="region of interest" description="Disordered" evidence="1">
    <location>
        <begin position="112"/>
        <end position="162"/>
    </location>
</feature>
<reference evidence="2" key="1">
    <citation type="submission" date="2022-11" db="UniProtKB">
        <authorList>
            <consortium name="EnsemblMetazoa"/>
        </authorList>
    </citation>
    <scope>IDENTIFICATION</scope>
</reference>
<dbReference type="EnsemblMetazoa" id="XM_028661727.1">
    <property type="protein sequence ID" value="XP_028517528.1"/>
    <property type="gene ID" value="LOC114575928"/>
</dbReference>